<evidence type="ECO:0000259" key="5">
    <source>
        <dbReference type="PROSITE" id="PS50931"/>
    </source>
</evidence>
<reference evidence="6 7" key="1">
    <citation type="submission" date="2016-10" db="EMBL/GenBank/DDBJ databases">
        <authorList>
            <person name="de Groot N.N."/>
        </authorList>
    </citation>
    <scope>NUCLEOTIDE SEQUENCE [LARGE SCALE GENOMIC DNA]</scope>
    <source>
        <strain evidence="6 7">DSM 16619</strain>
    </source>
</reference>
<dbReference type="InterPro" id="IPR000847">
    <property type="entry name" value="LysR_HTH_N"/>
</dbReference>
<dbReference type="PANTHER" id="PTHR30537">
    <property type="entry name" value="HTH-TYPE TRANSCRIPTIONAL REGULATOR"/>
    <property type="match status" value="1"/>
</dbReference>
<dbReference type="EMBL" id="FMZC01000004">
    <property type="protein sequence ID" value="SDC99117.1"/>
    <property type="molecule type" value="Genomic_DNA"/>
</dbReference>
<dbReference type="GO" id="GO:0006351">
    <property type="term" value="P:DNA-templated transcription"/>
    <property type="evidence" value="ECO:0007669"/>
    <property type="project" value="TreeGrafter"/>
</dbReference>
<dbReference type="AlphaFoldDB" id="A0A1G6R537"/>
<dbReference type="FunFam" id="1.10.10.10:FF:000001">
    <property type="entry name" value="LysR family transcriptional regulator"/>
    <property type="match status" value="1"/>
</dbReference>
<dbReference type="Gene3D" id="3.40.190.290">
    <property type="match status" value="1"/>
</dbReference>
<dbReference type="RefSeq" id="WP_092742103.1">
    <property type="nucleotide sequence ID" value="NZ_FMZC01000004.1"/>
</dbReference>
<dbReference type="Pfam" id="PF00126">
    <property type="entry name" value="HTH_1"/>
    <property type="match status" value="1"/>
</dbReference>
<dbReference type="SUPFAM" id="SSF53850">
    <property type="entry name" value="Periplasmic binding protein-like II"/>
    <property type="match status" value="1"/>
</dbReference>
<dbReference type="SUPFAM" id="SSF46785">
    <property type="entry name" value="Winged helix' DNA-binding domain"/>
    <property type="match status" value="1"/>
</dbReference>
<evidence type="ECO:0000313" key="6">
    <source>
        <dbReference type="EMBL" id="SDC99117.1"/>
    </source>
</evidence>
<feature type="domain" description="HTH lysR-type" evidence="5">
    <location>
        <begin position="5"/>
        <end position="62"/>
    </location>
</feature>
<evidence type="ECO:0000256" key="4">
    <source>
        <dbReference type="ARBA" id="ARBA00023163"/>
    </source>
</evidence>
<dbReference type="InterPro" id="IPR036390">
    <property type="entry name" value="WH_DNA-bd_sf"/>
</dbReference>
<dbReference type="Pfam" id="PF03466">
    <property type="entry name" value="LysR_substrate"/>
    <property type="match status" value="1"/>
</dbReference>
<dbReference type="PROSITE" id="PS50931">
    <property type="entry name" value="HTH_LYSR"/>
    <property type="match status" value="1"/>
</dbReference>
<keyword evidence="7" id="KW-1185">Reference proteome</keyword>
<keyword evidence="3 6" id="KW-0238">DNA-binding</keyword>
<evidence type="ECO:0000256" key="1">
    <source>
        <dbReference type="ARBA" id="ARBA00009437"/>
    </source>
</evidence>
<dbReference type="GO" id="GO:0043565">
    <property type="term" value="F:sequence-specific DNA binding"/>
    <property type="evidence" value="ECO:0007669"/>
    <property type="project" value="TreeGrafter"/>
</dbReference>
<dbReference type="InterPro" id="IPR058163">
    <property type="entry name" value="LysR-type_TF_proteobact-type"/>
</dbReference>
<dbReference type="PANTHER" id="PTHR30537:SF5">
    <property type="entry name" value="HTH-TYPE TRANSCRIPTIONAL ACTIVATOR TTDR-RELATED"/>
    <property type="match status" value="1"/>
</dbReference>
<dbReference type="STRING" id="187868.SAMN05192589_10428"/>
<organism evidence="6 7">
    <name type="scientific">Paracidovorax valerianellae</name>
    <dbReference type="NCBI Taxonomy" id="187868"/>
    <lineage>
        <taxon>Bacteria</taxon>
        <taxon>Pseudomonadati</taxon>
        <taxon>Pseudomonadota</taxon>
        <taxon>Betaproteobacteria</taxon>
        <taxon>Burkholderiales</taxon>
        <taxon>Comamonadaceae</taxon>
        <taxon>Paracidovorax</taxon>
    </lineage>
</organism>
<gene>
    <name evidence="6" type="ORF">SAMN05192589_10428</name>
</gene>
<comment type="similarity">
    <text evidence="1">Belongs to the LysR transcriptional regulatory family.</text>
</comment>
<name>A0A1G6R537_9BURK</name>
<protein>
    <submittedName>
        <fullName evidence="6">DNA-binding transcriptional regulator, LysR family</fullName>
    </submittedName>
</protein>
<dbReference type="Gene3D" id="1.10.10.10">
    <property type="entry name" value="Winged helix-like DNA-binding domain superfamily/Winged helix DNA-binding domain"/>
    <property type="match status" value="1"/>
</dbReference>
<dbReference type="GO" id="GO:0003700">
    <property type="term" value="F:DNA-binding transcription factor activity"/>
    <property type="evidence" value="ECO:0007669"/>
    <property type="project" value="InterPro"/>
</dbReference>
<proteinExistence type="inferred from homology"/>
<evidence type="ECO:0000256" key="3">
    <source>
        <dbReference type="ARBA" id="ARBA00023125"/>
    </source>
</evidence>
<accession>A0A1G6R537</accession>
<evidence type="ECO:0000256" key="2">
    <source>
        <dbReference type="ARBA" id="ARBA00023015"/>
    </source>
</evidence>
<keyword evidence="2" id="KW-0805">Transcription regulation</keyword>
<sequence length="302" mass="32543">MHSSERLKGIDVFVTAVAAGSFTAAADRLNLTASAVGKSIARLEARLSTRLFERTTRRLQLTDAGTAFHRVCVRVLEDIESAERVLAEDATEPSGRLRIDLPATFGRRQVMGLLVDFAAGHPAVQPNISFTDRFVDVIDDGIDVAVRIGGPDTWPDALGHRFLGRERLIFCASPAYLTRRGTPGTLADLAHHDAVTYGRADGTTSPWLIATDGGPTERRAVDSRAIVGHGEAQLDAVIAGLGVAQMATWLVGDALRAGQLAPLLPGQDIDGLPLHLVWPRSKQLLPKVDSLVKHLAKHLQIR</sequence>
<dbReference type="Proteomes" id="UP000198781">
    <property type="component" value="Unassembled WGS sequence"/>
</dbReference>
<keyword evidence="4" id="KW-0804">Transcription</keyword>
<dbReference type="InterPro" id="IPR036388">
    <property type="entry name" value="WH-like_DNA-bd_sf"/>
</dbReference>
<dbReference type="InterPro" id="IPR005119">
    <property type="entry name" value="LysR_subst-bd"/>
</dbReference>
<dbReference type="CDD" id="cd08475">
    <property type="entry name" value="PBP2_CrgA_like_6"/>
    <property type="match status" value="1"/>
</dbReference>
<dbReference type="PRINTS" id="PR00039">
    <property type="entry name" value="HTHLYSR"/>
</dbReference>
<dbReference type="OrthoDB" id="9110639at2"/>
<evidence type="ECO:0000313" key="7">
    <source>
        <dbReference type="Proteomes" id="UP000198781"/>
    </source>
</evidence>